<dbReference type="EMBL" id="FWFR01000003">
    <property type="protein sequence ID" value="SLN73536.1"/>
    <property type="molecule type" value="Genomic_DNA"/>
</dbReference>
<dbReference type="RefSeq" id="WP_176245146.1">
    <property type="nucleotide sequence ID" value="NZ_FWFR01000003.1"/>
</dbReference>
<dbReference type="InterPro" id="IPR010848">
    <property type="entry name" value="DUF1465"/>
</dbReference>
<protein>
    <submittedName>
        <fullName evidence="1">Uncharacterized protein</fullName>
    </submittedName>
</protein>
<organism evidence="1 2">
    <name type="scientific">Oceanibacterium hippocampi</name>
    <dbReference type="NCBI Taxonomy" id="745714"/>
    <lineage>
        <taxon>Bacteria</taxon>
        <taxon>Pseudomonadati</taxon>
        <taxon>Pseudomonadota</taxon>
        <taxon>Alphaproteobacteria</taxon>
        <taxon>Sneathiellales</taxon>
        <taxon>Sneathiellaceae</taxon>
        <taxon>Oceanibacterium</taxon>
    </lineage>
</organism>
<sequence>MQGSVFFTKTYDEAVSLVEDAREYFEGPGAGFTATLEPVDSLAYSAETLKLTTLLTEAMAWLTILRARHEGTLDAEFLFTEEYRLGNDETCLAEPLIDHEKLPRQMRELLRRSELLYRRLARLDAMIREEADLYTMPG</sequence>
<keyword evidence="2" id="KW-1185">Reference proteome</keyword>
<dbReference type="Pfam" id="PF07323">
    <property type="entry name" value="DUF1465"/>
    <property type="match status" value="1"/>
</dbReference>
<dbReference type="Gene3D" id="1.10.8.930">
    <property type="entry name" value="Protein of unknown function DUF1465"/>
    <property type="match status" value="1"/>
</dbReference>
<dbReference type="AlphaFoldDB" id="A0A1Y5TUV0"/>
<name>A0A1Y5TUV0_9PROT</name>
<reference evidence="1 2" key="1">
    <citation type="submission" date="2017-03" db="EMBL/GenBank/DDBJ databases">
        <authorList>
            <person name="Afonso C.L."/>
            <person name="Miller P.J."/>
            <person name="Scott M.A."/>
            <person name="Spackman E."/>
            <person name="Goraichik I."/>
            <person name="Dimitrov K.M."/>
            <person name="Suarez D.L."/>
            <person name="Swayne D.E."/>
        </authorList>
    </citation>
    <scope>NUCLEOTIDE SEQUENCE [LARGE SCALE GENOMIC DNA]</scope>
    <source>
        <strain evidence="1 2">CECT 7691</strain>
    </source>
</reference>
<gene>
    <name evidence="1" type="ORF">OCH7691_03619</name>
</gene>
<accession>A0A1Y5TUV0</accession>
<dbReference type="InterPro" id="IPR038301">
    <property type="entry name" value="AraC-like_sf"/>
</dbReference>
<proteinExistence type="predicted"/>
<evidence type="ECO:0000313" key="2">
    <source>
        <dbReference type="Proteomes" id="UP000193200"/>
    </source>
</evidence>
<dbReference type="Proteomes" id="UP000193200">
    <property type="component" value="Unassembled WGS sequence"/>
</dbReference>
<dbReference type="InParanoid" id="A0A1Y5TUV0"/>
<evidence type="ECO:0000313" key="1">
    <source>
        <dbReference type="EMBL" id="SLN73536.1"/>
    </source>
</evidence>